<sequence length="165" mass="17415">MNQPQTLRHRCVNATAGSLLALTAALWAISPAHAAEPSNTPDAVYKREVARCNAGMSAQDRKTCLREAGAARDEAKRNRLSTGSTSHEQNRTRRCDALPALQRQDCITQMTDPANTTTRGSVDGGGVMRETVIPVPAGTPGSTMQNNLPPAGTPSGLQPAAAPMR</sequence>
<comment type="caution">
    <text evidence="3">The sequence shown here is derived from an EMBL/GenBank/DDBJ whole genome shotgun (WGS) entry which is preliminary data.</text>
</comment>
<feature type="region of interest" description="Disordered" evidence="1">
    <location>
        <begin position="137"/>
        <end position="165"/>
    </location>
</feature>
<keyword evidence="2" id="KW-0732">Signal</keyword>
<evidence type="ECO:0000313" key="3">
    <source>
        <dbReference type="EMBL" id="KAK88943.1"/>
    </source>
</evidence>
<dbReference type="GO" id="GO:0016740">
    <property type="term" value="F:transferase activity"/>
    <property type="evidence" value="ECO:0007669"/>
    <property type="project" value="UniProtKB-KW"/>
</dbReference>
<feature type="signal peptide" evidence="2">
    <location>
        <begin position="1"/>
        <end position="34"/>
    </location>
</feature>
<dbReference type="AlphaFoldDB" id="A0A158M3U1"/>
<dbReference type="PATRIC" id="fig|1331206.3.peg.2665"/>
<dbReference type="EMBL" id="JFZZ01000107">
    <property type="protein sequence ID" value="KAK88943.1"/>
    <property type="molecule type" value="Genomic_DNA"/>
</dbReference>
<proteinExistence type="predicted"/>
<reference evidence="3 4" key="1">
    <citation type="submission" date="2014-03" db="EMBL/GenBank/DDBJ databases">
        <title>Genome sequence of Bordetella holmseii.</title>
        <authorList>
            <person name="Harvill E."/>
            <person name="Goodfield L.L."/>
            <person name="Ivanov Y."/>
            <person name="Meyer J.A."/>
            <person name="Newth C."/>
            <person name="Cassiday P."/>
            <person name="Tondella M.L."/>
            <person name="Liao P."/>
            <person name="Zimmerman J."/>
            <person name="Meert K."/>
            <person name="Wessel D."/>
            <person name="Berger J."/>
            <person name="Dean J.M."/>
            <person name="Holubkov R."/>
            <person name="Burr J."/>
            <person name="Liu T."/>
            <person name="Brinkac L.M."/>
            <person name="Sanka R."/>
            <person name="Kim M."/>
            <person name="Losada L."/>
        </authorList>
    </citation>
    <scope>NUCLEOTIDE SEQUENCE [LARGE SCALE GENOMIC DNA]</scope>
    <source>
        <strain evidence="3 4">CDC-H585-BH</strain>
    </source>
</reference>
<gene>
    <name evidence="3" type="ORF">L497_1455</name>
</gene>
<feature type="compositionally biased region" description="Basic and acidic residues" evidence="1">
    <location>
        <begin position="68"/>
        <end position="77"/>
    </location>
</feature>
<dbReference type="GeneID" id="93119723"/>
<dbReference type="RefSeq" id="WP_005014177.1">
    <property type="nucleotide sequence ID" value="NZ_JFZZ01000107.1"/>
</dbReference>
<protein>
    <submittedName>
        <fullName evidence="3">Putative N-acetyltransferase YedL</fullName>
    </submittedName>
</protein>
<feature type="chain" id="PRO_5007628517" evidence="2">
    <location>
        <begin position="35"/>
        <end position="165"/>
    </location>
</feature>
<name>A0A158M3U1_9BORD</name>
<evidence type="ECO:0000256" key="1">
    <source>
        <dbReference type="SAM" id="MobiDB-lite"/>
    </source>
</evidence>
<evidence type="ECO:0000313" key="4">
    <source>
        <dbReference type="Proteomes" id="UP000026682"/>
    </source>
</evidence>
<organism evidence="3 4">
    <name type="scientific">Bordetella holmesii CDC-H585-BH</name>
    <dbReference type="NCBI Taxonomy" id="1331206"/>
    <lineage>
        <taxon>Bacteria</taxon>
        <taxon>Pseudomonadati</taxon>
        <taxon>Pseudomonadota</taxon>
        <taxon>Betaproteobacteria</taxon>
        <taxon>Burkholderiales</taxon>
        <taxon>Alcaligenaceae</taxon>
        <taxon>Bordetella</taxon>
    </lineage>
</organism>
<dbReference type="STRING" id="35814.BBB42_10590"/>
<accession>A0A158M3U1</accession>
<dbReference type="Proteomes" id="UP000026682">
    <property type="component" value="Unassembled WGS sequence"/>
</dbReference>
<feature type="region of interest" description="Disordered" evidence="1">
    <location>
        <begin position="68"/>
        <end position="91"/>
    </location>
</feature>
<evidence type="ECO:0000256" key="2">
    <source>
        <dbReference type="SAM" id="SignalP"/>
    </source>
</evidence>
<keyword evidence="3" id="KW-0808">Transferase</keyword>